<feature type="transmembrane region" description="Helical" evidence="2">
    <location>
        <begin position="515"/>
        <end position="535"/>
    </location>
</feature>
<evidence type="ECO:0000256" key="1">
    <source>
        <dbReference type="SAM" id="MobiDB-lite"/>
    </source>
</evidence>
<dbReference type="PANTHER" id="PTHR28147:SF1">
    <property type="entry name" value="N-GLYCOSYLATION PROTEIN EOS1"/>
    <property type="match status" value="1"/>
</dbReference>
<keyword evidence="2" id="KW-1133">Transmembrane helix</keyword>
<dbReference type="GeneID" id="90073342"/>
<evidence type="ECO:0000256" key="2">
    <source>
        <dbReference type="SAM" id="Phobius"/>
    </source>
</evidence>
<evidence type="ECO:0000313" key="3">
    <source>
        <dbReference type="EMBL" id="GMM35363.1"/>
    </source>
</evidence>
<keyword evidence="2" id="KW-0812">Transmembrane</keyword>
<keyword evidence="2" id="KW-0472">Membrane</keyword>
<dbReference type="PRINTS" id="PR02070">
    <property type="entry name" value="NGLYCOSEOS1"/>
</dbReference>
<dbReference type="GO" id="GO:0006487">
    <property type="term" value="P:protein N-linked glycosylation"/>
    <property type="evidence" value="ECO:0007669"/>
    <property type="project" value="TreeGrafter"/>
</dbReference>
<feature type="compositionally biased region" description="Polar residues" evidence="1">
    <location>
        <begin position="155"/>
        <end position="169"/>
    </location>
</feature>
<feature type="region of interest" description="Disordered" evidence="1">
    <location>
        <begin position="434"/>
        <end position="471"/>
    </location>
</feature>
<name>A0AAV5QKP1_9ASCO</name>
<dbReference type="GO" id="GO:0005789">
    <property type="term" value="C:endoplasmic reticulum membrane"/>
    <property type="evidence" value="ECO:0007669"/>
    <property type="project" value="InterPro"/>
</dbReference>
<reference evidence="3 4" key="1">
    <citation type="journal article" date="2023" name="Elife">
        <title>Identification of key yeast species and microbe-microbe interactions impacting larval growth of Drosophila in the wild.</title>
        <authorList>
            <person name="Mure A."/>
            <person name="Sugiura Y."/>
            <person name="Maeda R."/>
            <person name="Honda K."/>
            <person name="Sakurai N."/>
            <person name="Takahashi Y."/>
            <person name="Watada M."/>
            <person name="Katoh T."/>
            <person name="Gotoh A."/>
            <person name="Gotoh Y."/>
            <person name="Taniguchi I."/>
            <person name="Nakamura K."/>
            <person name="Hayashi T."/>
            <person name="Katayama T."/>
            <person name="Uemura T."/>
            <person name="Hattori Y."/>
        </authorList>
    </citation>
    <scope>NUCLEOTIDE SEQUENCE [LARGE SCALE GENOMIC DNA]</scope>
    <source>
        <strain evidence="3 4">SC-9</strain>
    </source>
</reference>
<dbReference type="Proteomes" id="UP001360560">
    <property type="component" value="Unassembled WGS sequence"/>
</dbReference>
<dbReference type="GO" id="GO:0034599">
    <property type="term" value="P:cellular response to oxidative stress"/>
    <property type="evidence" value="ECO:0007669"/>
    <property type="project" value="InterPro"/>
</dbReference>
<feature type="compositionally biased region" description="Acidic residues" evidence="1">
    <location>
        <begin position="448"/>
        <end position="471"/>
    </location>
</feature>
<feature type="region of interest" description="Disordered" evidence="1">
    <location>
        <begin position="155"/>
        <end position="241"/>
    </location>
</feature>
<dbReference type="AlphaFoldDB" id="A0AAV5QKP1"/>
<comment type="caution">
    <text evidence="3">The sequence shown here is derived from an EMBL/GenBank/DDBJ whole genome shotgun (WGS) entry which is preliminary data.</text>
</comment>
<feature type="transmembrane region" description="Helical" evidence="2">
    <location>
        <begin position="368"/>
        <end position="390"/>
    </location>
</feature>
<evidence type="ECO:0000313" key="4">
    <source>
        <dbReference type="Proteomes" id="UP001360560"/>
    </source>
</evidence>
<protein>
    <submittedName>
        <fullName evidence="3">Eos1 protein</fullName>
    </submittedName>
</protein>
<dbReference type="EMBL" id="BTFZ01000006">
    <property type="protein sequence ID" value="GMM35363.1"/>
    <property type="molecule type" value="Genomic_DNA"/>
</dbReference>
<feature type="compositionally biased region" description="Basic residues" evidence="1">
    <location>
        <begin position="200"/>
        <end position="216"/>
    </location>
</feature>
<gene>
    <name evidence="3" type="ORF">DASC09_026880</name>
</gene>
<feature type="compositionally biased region" description="Low complexity" evidence="1">
    <location>
        <begin position="180"/>
        <end position="199"/>
    </location>
</feature>
<sequence>MGSNNPDPHDMDHQLRSSGSSEETIISSQRIGDSSSTSEYSTIPTFYATTGNSGTARQEIPLQQIGGEIVRPSTPERNDIGDDYANHPPPIPLPSSPSYSHYLQAVEAAPLLDVEYSGMEIEDILRRPSNFGQTLDNNNNNDNMALDTSTDHLSANYPTIRRNGSNLTFDNAGHFDRRTSSSSSSSTSSPTTTINLSQRSARRSSSHHHNHHRRRSSSGSIIDPDNDEGTNGKGPDETPNDSMKALKAMVFSFLNPKQHLALAFCRDLPLWLCLYYMAQYFYESYDIQWGTGGTVNYEESVSMLVKQGGLSMDHEIMARNAIVLANMLSTRSSEYLITGMWCFVSSFMVYCVLDGLIVRWIVVYSVPAAIVRVLSMSVLLITIIRVTLVICCPSDAYLLHTWIFISCILTLTYIIQNFFVHDLNEKIVNDSKKRRGSHHHIPNVSYPDNEEVDDDNNDNYDDDDDDDYDSDDELDADAAVERKILRGTKKNILANILNGNIRVAGSSRYFNYYNIVIYAVMPIGVASFLTMIVLLRNILILKVDVETIYRSN</sequence>
<feature type="compositionally biased region" description="Low complexity" evidence="1">
    <location>
        <begin position="17"/>
        <end position="28"/>
    </location>
</feature>
<feature type="compositionally biased region" description="Polar residues" evidence="1">
    <location>
        <begin position="29"/>
        <end position="56"/>
    </location>
</feature>
<dbReference type="PANTHER" id="PTHR28147">
    <property type="entry name" value="N-GLYCOSYLATION PROTEIN EOS1"/>
    <property type="match status" value="1"/>
</dbReference>
<dbReference type="Pfam" id="PF12326">
    <property type="entry name" value="EOS1"/>
    <property type="match status" value="1"/>
</dbReference>
<feature type="transmembrane region" description="Helical" evidence="2">
    <location>
        <begin position="397"/>
        <end position="415"/>
    </location>
</feature>
<proteinExistence type="predicted"/>
<keyword evidence="4" id="KW-1185">Reference proteome</keyword>
<feature type="region of interest" description="Disordered" evidence="1">
    <location>
        <begin position="1"/>
        <end position="95"/>
    </location>
</feature>
<dbReference type="InterPro" id="IPR021100">
    <property type="entry name" value="N-glycosylation_EOS1"/>
</dbReference>
<organism evidence="3 4">
    <name type="scientific">Saccharomycopsis crataegensis</name>
    <dbReference type="NCBI Taxonomy" id="43959"/>
    <lineage>
        <taxon>Eukaryota</taxon>
        <taxon>Fungi</taxon>
        <taxon>Dikarya</taxon>
        <taxon>Ascomycota</taxon>
        <taxon>Saccharomycotina</taxon>
        <taxon>Saccharomycetes</taxon>
        <taxon>Saccharomycopsidaceae</taxon>
        <taxon>Saccharomycopsis</taxon>
    </lineage>
</organism>
<accession>A0AAV5QKP1</accession>
<feature type="transmembrane region" description="Helical" evidence="2">
    <location>
        <begin position="335"/>
        <end position="362"/>
    </location>
</feature>
<dbReference type="RefSeq" id="XP_064852363.1">
    <property type="nucleotide sequence ID" value="XM_064996291.1"/>
</dbReference>